<dbReference type="Gene3D" id="2.30.40.10">
    <property type="entry name" value="Urease, subunit C, domain 1"/>
    <property type="match status" value="1"/>
</dbReference>
<evidence type="ECO:0008006" key="3">
    <source>
        <dbReference type="Google" id="ProtNLM"/>
    </source>
</evidence>
<dbReference type="GO" id="GO:0016810">
    <property type="term" value="F:hydrolase activity, acting on carbon-nitrogen (but not peptide) bonds"/>
    <property type="evidence" value="ECO:0007669"/>
    <property type="project" value="InterPro"/>
</dbReference>
<reference evidence="1" key="1">
    <citation type="submission" date="2023-06" db="EMBL/GenBank/DDBJ databases">
        <title>lsaBGC provides a comprehensive framework for evolutionary analysis of biosynthetic gene clusters within focal taxa.</title>
        <authorList>
            <person name="Salamzade R."/>
            <person name="Sandstrom S."/>
            <person name="Kalan L.R."/>
        </authorList>
    </citation>
    <scope>NUCLEOTIDE SEQUENCE</scope>
    <source>
        <strain evidence="1">P3-SID899</strain>
    </source>
</reference>
<gene>
    <name evidence="1" type="ORF">M3A82_000935</name>
</gene>
<evidence type="ECO:0000313" key="1">
    <source>
        <dbReference type="EMBL" id="MCV7627914.1"/>
    </source>
</evidence>
<comment type="caution">
    <text evidence="1">The sequence shown here is derived from an EMBL/GenBank/DDBJ whole genome shotgun (WGS) entry which is preliminary data.</text>
</comment>
<sequence>MSAHLLTRGIIHSTTDPYAQALLVRDGMIAWLGADDSADRVADPGDERRDLDGAVVVPVFVEPLARPADARDALSRGTAVVTVLAGPEDAGAAPADEDVQTVVYRHADRVEAEAAGVWLPVGADTDPATLAGLLTASTQAGEQAYLVPDGGADAGPAAQDAALTALRSVAEELGIAALGRVRHRLVVTHSVTAVDRAFLAAAGVSATVVPDADGVLHAPVASLLADAVSVCLGAGPAGDPWAAVRSALSHPDPDERISARSAFAAATRTPLRALPDAPAAGLSVAPRLSVSAPAVFGVWDADAVAVQSPDGRVAAWSTDTRAGTPLLPALDAETALPRWRATWVDGRIAAEDVARDARDAATPA</sequence>
<dbReference type="InterPro" id="IPR011059">
    <property type="entry name" value="Metal-dep_hydrolase_composite"/>
</dbReference>
<dbReference type="SUPFAM" id="SSF51338">
    <property type="entry name" value="Composite domain of metallo-dependent hydrolases"/>
    <property type="match status" value="1"/>
</dbReference>
<organism evidence="1 2">
    <name type="scientific">Micrococcus luteus</name>
    <name type="common">Micrococcus lysodeikticus</name>
    <dbReference type="NCBI Taxonomy" id="1270"/>
    <lineage>
        <taxon>Bacteria</taxon>
        <taxon>Bacillati</taxon>
        <taxon>Actinomycetota</taxon>
        <taxon>Actinomycetes</taxon>
        <taxon>Micrococcales</taxon>
        <taxon>Micrococcaceae</taxon>
        <taxon>Micrococcus</taxon>
    </lineage>
</organism>
<evidence type="ECO:0000313" key="2">
    <source>
        <dbReference type="Proteomes" id="UP001205867"/>
    </source>
</evidence>
<dbReference type="EMBL" id="JALXKZ020000001">
    <property type="protein sequence ID" value="MCV7627914.1"/>
    <property type="molecule type" value="Genomic_DNA"/>
</dbReference>
<accession>A0AAP3AEY2</accession>
<proteinExistence type="predicted"/>
<name>A0AAP3AEY2_MICLU</name>
<dbReference type="Proteomes" id="UP001205867">
    <property type="component" value="Unassembled WGS sequence"/>
</dbReference>
<protein>
    <recommendedName>
        <fullName evidence="3">Exoenzymes regulatory protein AepA in lipid-linked oligosaccharide synthesis cluster</fullName>
    </recommendedName>
</protein>
<dbReference type="AlphaFoldDB" id="A0AAP3AEY2"/>